<dbReference type="AlphaFoldDB" id="A0AAU9IZ65"/>
<evidence type="ECO:0000313" key="3">
    <source>
        <dbReference type="Proteomes" id="UP001162131"/>
    </source>
</evidence>
<evidence type="ECO:0000259" key="1">
    <source>
        <dbReference type="Pfam" id="PF01852"/>
    </source>
</evidence>
<protein>
    <recommendedName>
        <fullName evidence="1">START domain-containing protein</fullName>
    </recommendedName>
</protein>
<dbReference type="InterPro" id="IPR002913">
    <property type="entry name" value="START_lipid-bd_dom"/>
</dbReference>
<reference evidence="2" key="1">
    <citation type="submission" date="2021-09" db="EMBL/GenBank/DDBJ databases">
        <authorList>
            <consortium name="AG Swart"/>
            <person name="Singh M."/>
            <person name="Singh A."/>
            <person name="Seah K."/>
            <person name="Emmerich C."/>
        </authorList>
    </citation>
    <scope>NUCLEOTIDE SEQUENCE</scope>
    <source>
        <strain evidence="2">ATCC30299</strain>
    </source>
</reference>
<dbReference type="Proteomes" id="UP001162131">
    <property type="component" value="Unassembled WGS sequence"/>
</dbReference>
<dbReference type="GO" id="GO:0008289">
    <property type="term" value="F:lipid binding"/>
    <property type="evidence" value="ECO:0007669"/>
    <property type="project" value="InterPro"/>
</dbReference>
<comment type="caution">
    <text evidence="2">The sequence shown here is derived from an EMBL/GenBank/DDBJ whole genome shotgun (WGS) entry which is preliminary data.</text>
</comment>
<gene>
    <name evidence="2" type="ORF">BSTOLATCC_MIC20889</name>
</gene>
<dbReference type="InterPro" id="IPR023393">
    <property type="entry name" value="START-like_dom_sf"/>
</dbReference>
<dbReference type="SUPFAM" id="SSF55961">
    <property type="entry name" value="Bet v1-like"/>
    <property type="match status" value="1"/>
</dbReference>
<accession>A0AAU9IZ65</accession>
<feature type="domain" description="START" evidence="1">
    <location>
        <begin position="78"/>
        <end position="214"/>
    </location>
</feature>
<organism evidence="2 3">
    <name type="scientific">Blepharisma stoltei</name>
    <dbReference type="NCBI Taxonomy" id="1481888"/>
    <lineage>
        <taxon>Eukaryota</taxon>
        <taxon>Sar</taxon>
        <taxon>Alveolata</taxon>
        <taxon>Ciliophora</taxon>
        <taxon>Postciliodesmatophora</taxon>
        <taxon>Heterotrichea</taxon>
        <taxon>Heterotrichida</taxon>
        <taxon>Blepharismidae</taxon>
        <taxon>Blepharisma</taxon>
    </lineage>
</organism>
<dbReference type="Gene3D" id="3.30.530.20">
    <property type="match status" value="1"/>
</dbReference>
<name>A0AAU9IZ65_9CILI</name>
<proteinExistence type="predicted"/>
<keyword evidence="3" id="KW-1185">Reference proteome</keyword>
<evidence type="ECO:0000313" key="2">
    <source>
        <dbReference type="EMBL" id="CAG9318415.1"/>
    </source>
</evidence>
<dbReference type="Pfam" id="PF01852">
    <property type="entry name" value="START"/>
    <property type="match status" value="1"/>
</dbReference>
<sequence>MGCCASRDKSASGSKENSAYHPKINSIISEAQRLCIRPIEENLDIQPYDLLKYIEELNTEASWNTIKEDLWFYVKSIRGSKFDKTSPVSKVWLHLDEKVPLKKVLDVILLAEKRKNWDDVATVEIFDGTFPGLFYVYQSVMLLGYKNDYVTKTYIKTSGENVAVISCNVEHEKKPIEKGFNRGVIHFNIILISLVNNHTEILIYNQTDPKNKLGKLSADKKIENLDKLCSKLKDEILKDIVKTPSESSADTIDEEKNIDPIKKHNIIEN</sequence>
<dbReference type="EMBL" id="CAJZBQ010000020">
    <property type="protein sequence ID" value="CAG9318415.1"/>
    <property type="molecule type" value="Genomic_DNA"/>
</dbReference>